<dbReference type="GO" id="GO:0003700">
    <property type="term" value="F:DNA-binding transcription factor activity"/>
    <property type="evidence" value="ECO:0007669"/>
    <property type="project" value="InterPro"/>
</dbReference>
<dbReference type="Pfam" id="PF00392">
    <property type="entry name" value="GntR"/>
    <property type="match status" value="1"/>
</dbReference>
<evidence type="ECO:0000256" key="2">
    <source>
        <dbReference type="ARBA" id="ARBA00023125"/>
    </source>
</evidence>
<evidence type="ECO:0000313" key="5">
    <source>
        <dbReference type="EMBL" id="SIQ25187.1"/>
    </source>
</evidence>
<evidence type="ECO:0000256" key="1">
    <source>
        <dbReference type="ARBA" id="ARBA00023015"/>
    </source>
</evidence>
<keyword evidence="2" id="KW-0238">DNA-binding</keyword>
<dbReference type="InterPro" id="IPR011711">
    <property type="entry name" value="GntR_C"/>
</dbReference>
<keyword evidence="3" id="KW-0804">Transcription</keyword>
<dbReference type="PROSITE" id="PS50949">
    <property type="entry name" value="HTH_GNTR"/>
    <property type="match status" value="1"/>
</dbReference>
<keyword evidence="6" id="KW-1185">Reference proteome</keyword>
<dbReference type="Proteomes" id="UP000186400">
    <property type="component" value="Unassembled WGS sequence"/>
</dbReference>
<dbReference type="SMART" id="SM00345">
    <property type="entry name" value="HTH_GNTR"/>
    <property type="match status" value="1"/>
</dbReference>
<dbReference type="InterPro" id="IPR036388">
    <property type="entry name" value="WH-like_DNA-bd_sf"/>
</dbReference>
<dbReference type="PANTHER" id="PTHR43537">
    <property type="entry name" value="TRANSCRIPTIONAL REGULATOR, GNTR FAMILY"/>
    <property type="match status" value="1"/>
</dbReference>
<name>A0A1N6R8Q0_9SPIO</name>
<evidence type="ECO:0000259" key="4">
    <source>
        <dbReference type="PROSITE" id="PS50949"/>
    </source>
</evidence>
<dbReference type="SUPFAM" id="SSF46785">
    <property type="entry name" value="Winged helix' DNA-binding domain"/>
    <property type="match status" value="1"/>
</dbReference>
<dbReference type="RefSeq" id="WP_076488298.1">
    <property type="nucleotide sequence ID" value="NZ_FTMS01000006.1"/>
</dbReference>
<organism evidence="5 6">
    <name type="scientific">Alkalispirochaeta americana</name>
    <dbReference type="NCBI Taxonomy" id="159291"/>
    <lineage>
        <taxon>Bacteria</taxon>
        <taxon>Pseudomonadati</taxon>
        <taxon>Spirochaetota</taxon>
        <taxon>Spirochaetia</taxon>
        <taxon>Spirochaetales</taxon>
        <taxon>Spirochaetaceae</taxon>
        <taxon>Alkalispirochaeta</taxon>
    </lineage>
</organism>
<dbReference type="InterPro" id="IPR000524">
    <property type="entry name" value="Tscrpt_reg_HTH_GntR"/>
</dbReference>
<dbReference type="EMBL" id="FTMS01000006">
    <property type="protein sequence ID" value="SIQ25187.1"/>
    <property type="molecule type" value="Genomic_DNA"/>
</dbReference>
<dbReference type="GO" id="GO:0003677">
    <property type="term" value="F:DNA binding"/>
    <property type="evidence" value="ECO:0007669"/>
    <property type="project" value="UniProtKB-KW"/>
</dbReference>
<dbReference type="PANTHER" id="PTHR43537:SF5">
    <property type="entry name" value="UXU OPERON TRANSCRIPTIONAL REGULATOR"/>
    <property type="match status" value="1"/>
</dbReference>
<dbReference type="InterPro" id="IPR036390">
    <property type="entry name" value="WH_DNA-bd_sf"/>
</dbReference>
<dbReference type="AlphaFoldDB" id="A0A1N6R8Q0"/>
<dbReference type="Gene3D" id="1.20.120.530">
    <property type="entry name" value="GntR ligand-binding domain-like"/>
    <property type="match status" value="1"/>
</dbReference>
<dbReference type="Gene3D" id="1.10.10.10">
    <property type="entry name" value="Winged helix-like DNA-binding domain superfamily/Winged helix DNA-binding domain"/>
    <property type="match status" value="1"/>
</dbReference>
<dbReference type="SUPFAM" id="SSF48008">
    <property type="entry name" value="GntR ligand-binding domain-like"/>
    <property type="match status" value="1"/>
</dbReference>
<dbReference type="SMART" id="SM00895">
    <property type="entry name" value="FCD"/>
    <property type="match status" value="1"/>
</dbReference>
<dbReference type="OrthoDB" id="369590at2"/>
<feature type="domain" description="HTH gntR-type" evidence="4">
    <location>
        <begin position="15"/>
        <end position="83"/>
    </location>
</feature>
<dbReference type="CDD" id="cd07377">
    <property type="entry name" value="WHTH_GntR"/>
    <property type="match status" value="1"/>
</dbReference>
<sequence>MDLYSSTENAHISQQTVVAQVMAHLKEVIASGKYRPGDRLPTEKELSEMLGVGRSSVREAIKVFQHLGVVESRAAKGTFLRERANISSEAIAWALLLGDDDLQDVMELREAIESVCFARLTQELASGSDSARQVLKALQEQVSVMEQAAATNQVQDLVEADYRFHGHIVRAGGNQLFRALYSSLHAFLSEEIRSSYTEMSELSEAARDHAEIVEVIQKRSPEQSCLRHREHFERTRKLLKLNV</sequence>
<dbReference type="Pfam" id="PF07729">
    <property type="entry name" value="FCD"/>
    <property type="match status" value="1"/>
</dbReference>
<gene>
    <name evidence="5" type="ORF">SAMN05920897_1064</name>
</gene>
<keyword evidence="1" id="KW-0805">Transcription regulation</keyword>
<protein>
    <submittedName>
        <fullName evidence="5">Transcriptional regulator, GntR family</fullName>
    </submittedName>
</protein>
<accession>A0A1N6R8Q0</accession>
<dbReference type="STRING" id="159291.SAMN05920897_1064"/>
<dbReference type="PRINTS" id="PR00035">
    <property type="entry name" value="HTHGNTR"/>
</dbReference>
<dbReference type="InterPro" id="IPR008920">
    <property type="entry name" value="TF_FadR/GntR_C"/>
</dbReference>
<evidence type="ECO:0000313" key="6">
    <source>
        <dbReference type="Proteomes" id="UP000186400"/>
    </source>
</evidence>
<evidence type="ECO:0000256" key="3">
    <source>
        <dbReference type="ARBA" id="ARBA00023163"/>
    </source>
</evidence>
<proteinExistence type="predicted"/>
<reference evidence="5 6" key="1">
    <citation type="submission" date="2017-01" db="EMBL/GenBank/DDBJ databases">
        <authorList>
            <person name="Mah S.A."/>
            <person name="Swanson W.J."/>
            <person name="Moy G.W."/>
            <person name="Vacquier V.D."/>
        </authorList>
    </citation>
    <scope>NUCLEOTIDE SEQUENCE [LARGE SCALE GENOMIC DNA]</scope>
    <source>
        <strain evidence="5 6">ASpG1</strain>
    </source>
</reference>